<protein>
    <submittedName>
        <fullName evidence="3">DUF3592 domain-containing protein</fullName>
    </submittedName>
</protein>
<sequence>MHKLFMIFCVLGLLLGAVWLAWLGIEQAFAAKESRSWPRVDGTVVSAGFETSGSGQTYTRTAFVQYRYTVDGTNFSGGRIAFGPETNFKVDGTITTSRDEAIKSLATQTGGSSVAVYYDPANPSDAVLISGGGGFVFIYLFGSALMLGVALMIFLILTGRVQPTYRR</sequence>
<keyword evidence="1" id="KW-0812">Transmembrane</keyword>
<feature type="transmembrane region" description="Helical" evidence="1">
    <location>
        <begin position="136"/>
        <end position="157"/>
    </location>
</feature>
<dbReference type="Pfam" id="PF12158">
    <property type="entry name" value="DUF3592"/>
    <property type="match status" value="1"/>
</dbReference>
<reference evidence="3 4" key="2">
    <citation type="submission" date="2024-08" db="EMBL/GenBank/DDBJ databases">
        <title>Phylogenomic analyses of a clade within the roseobacter group suggest taxonomic reassignments of species of the genera Aestuariivita, Citreicella, Loktanella, Nautella, Pelagibaca, Ruegeria, Thalassobius, Thiobacimonas and Tropicibacter, and the proposal o.</title>
        <authorList>
            <person name="Jeon C.O."/>
        </authorList>
    </citation>
    <scope>NUCLEOTIDE SEQUENCE [LARGE SCALE GENOMIC DNA]</scope>
    <source>
        <strain evidence="3 4">SS1-5</strain>
        <plasmid evidence="3 4">pSS1-5</plasmid>
    </source>
</reference>
<evidence type="ECO:0000313" key="3">
    <source>
        <dbReference type="EMBL" id="WZU65808.1"/>
    </source>
</evidence>
<dbReference type="AlphaFoldDB" id="A0AAN0MIP1"/>
<feature type="domain" description="DUF3592" evidence="2">
    <location>
        <begin position="40"/>
        <end position="132"/>
    </location>
</feature>
<dbReference type="EMBL" id="CP151764">
    <property type="protein sequence ID" value="WZU65808.1"/>
    <property type="molecule type" value="Genomic_DNA"/>
</dbReference>
<evidence type="ECO:0000256" key="1">
    <source>
        <dbReference type="SAM" id="Phobius"/>
    </source>
</evidence>
<evidence type="ECO:0000259" key="2">
    <source>
        <dbReference type="Pfam" id="PF12158"/>
    </source>
</evidence>
<reference evidence="4" key="1">
    <citation type="submission" date="2024-04" db="EMBL/GenBank/DDBJ databases">
        <title>Phylogenomic analyses of a clade within the roseobacter group suggest taxonomic reassignments of species of the genera Aestuariivita, Citreicella, Loktanella, Nautella, Pelagibaca, Ruegeria, Thalassobius, Thiobacimonas and Tropicibacter, and the proposal o.</title>
        <authorList>
            <person name="Jeon C.O."/>
        </authorList>
    </citation>
    <scope>NUCLEOTIDE SEQUENCE [LARGE SCALE GENOMIC DNA]</scope>
    <source>
        <strain evidence="4">SS1-5</strain>
        <plasmid evidence="4">pSS1-5</plasmid>
    </source>
</reference>
<organism evidence="3 4">
    <name type="scientific">Yoonia rhodophyticola</name>
    <dbReference type="NCBI Taxonomy" id="3137370"/>
    <lineage>
        <taxon>Bacteria</taxon>
        <taxon>Pseudomonadati</taxon>
        <taxon>Pseudomonadota</taxon>
        <taxon>Alphaproteobacteria</taxon>
        <taxon>Rhodobacterales</taxon>
        <taxon>Paracoccaceae</taxon>
        <taxon>Yoonia</taxon>
    </lineage>
</organism>
<dbReference type="Proteomes" id="UP001470809">
    <property type="component" value="Plasmid pSS1-5"/>
</dbReference>
<name>A0AAN0MIP1_9RHOB</name>
<evidence type="ECO:0000313" key="4">
    <source>
        <dbReference type="Proteomes" id="UP001470809"/>
    </source>
</evidence>
<accession>A0AAN0MIP1</accession>
<dbReference type="InterPro" id="IPR021994">
    <property type="entry name" value="DUF3592"/>
</dbReference>
<dbReference type="KEGG" id="yrh:AABB31_01500"/>
<keyword evidence="1" id="KW-1133">Transmembrane helix</keyword>
<gene>
    <name evidence="3" type="ORF">AABB31_01500</name>
</gene>
<keyword evidence="4" id="KW-1185">Reference proteome</keyword>
<keyword evidence="1" id="KW-0472">Membrane</keyword>
<dbReference type="RefSeq" id="WP_342075140.1">
    <property type="nucleotide sequence ID" value="NZ_CP151764.2"/>
</dbReference>
<proteinExistence type="predicted"/>
<keyword evidence="3" id="KW-0614">Plasmid</keyword>
<geneLocation type="plasmid" evidence="3 4">
    <name>pSS1-5</name>
</geneLocation>